<dbReference type="SUPFAM" id="SSF53474">
    <property type="entry name" value="alpha/beta-Hydrolases"/>
    <property type="match status" value="1"/>
</dbReference>
<dbReference type="GO" id="GO:0016787">
    <property type="term" value="F:hydrolase activity"/>
    <property type="evidence" value="ECO:0007669"/>
    <property type="project" value="UniProtKB-KW"/>
</dbReference>
<dbReference type="PATRIC" id="fig|1072256.5.peg.1587"/>
<sequence>MTHATTRSFGGVTYRGYTGVDGSQRFETIPVGGGQLAVATAASAKDWPVLVFLHGGSYVGGDYLDPATDPGACVADGIVVVSVDYRVGEAGFGRYPGEAPYRYRGIDDCFDALEWVQRTIEAFGGDPTSVTLVGQSAGAGIAAWLCRRDHYRGAFRRALLCSPALPRTAARPAGATSRLLLPRLDLPYGPHPFQATELSGVDVIVTTSRNEFYNFFPAATRADKRGYGALVARLLARRLGVRGGVSAYLAASRRIDPNAVLRRLLGDAGVRRWAQDIVDGTPGRRWLGEYVGPGAMHSAELPALFQPGPVHDWLVRLVHTGEPGWPEYWPHSGRITGQLSTVDGLLAPAKEPLKYVRLAFHPGQ</sequence>
<name>A0A0G3HI48_9CORY</name>
<evidence type="ECO:0000313" key="6">
    <source>
        <dbReference type="Proteomes" id="UP000035548"/>
    </source>
</evidence>
<comment type="similarity">
    <text evidence="1 3">Belongs to the type-B carboxylesterase/lipase family.</text>
</comment>
<reference evidence="5 6" key="1">
    <citation type="journal article" date="2015" name="Genome Announc.">
        <title>Virulence Factor Genes Detected in the Complete Genome Sequence of Corynebacterium uterequi DSM 45634, Isolated from the Uterus of a Maiden Mare.</title>
        <authorList>
            <person name="Ruckert C."/>
            <person name="Kriete M."/>
            <person name="Jaenicke S."/>
            <person name="Winkler A."/>
            <person name="Tauch A."/>
        </authorList>
    </citation>
    <scope>NUCLEOTIDE SEQUENCE [LARGE SCALE GENOMIC DNA]</scope>
    <source>
        <strain evidence="5 6">DSM 45634</strain>
    </source>
</reference>
<dbReference type="EC" id="3.1.1.-" evidence="3"/>
<dbReference type="InterPro" id="IPR029058">
    <property type="entry name" value="AB_hydrolase_fold"/>
</dbReference>
<accession>A0A0G3HI48</accession>
<evidence type="ECO:0000259" key="4">
    <source>
        <dbReference type="Pfam" id="PF00135"/>
    </source>
</evidence>
<organism evidence="5 6">
    <name type="scientific">Corynebacterium uterequi</name>
    <dbReference type="NCBI Taxonomy" id="1072256"/>
    <lineage>
        <taxon>Bacteria</taxon>
        <taxon>Bacillati</taxon>
        <taxon>Actinomycetota</taxon>
        <taxon>Actinomycetes</taxon>
        <taxon>Mycobacteriales</taxon>
        <taxon>Corynebacteriaceae</taxon>
        <taxon>Corynebacterium</taxon>
    </lineage>
</organism>
<dbReference type="OrthoDB" id="3199405at2"/>
<dbReference type="InterPro" id="IPR019826">
    <property type="entry name" value="Carboxylesterase_B_AS"/>
</dbReference>
<dbReference type="EMBL" id="CP011546">
    <property type="protein sequence ID" value="AKK11593.1"/>
    <property type="molecule type" value="Genomic_DNA"/>
</dbReference>
<dbReference type="PANTHER" id="PTHR43142:SF1">
    <property type="entry name" value="CARBOXYLIC ESTER HYDROLASE"/>
    <property type="match status" value="1"/>
</dbReference>
<proteinExistence type="inferred from homology"/>
<dbReference type="Pfam" id="PF00135">
    <property type="entry name" value="COesterase"/>
    <property type="match status" value="1"/>
</dbReference>
<evidence type="ECO:0000313" key="5">
    <source>
        <dbReference type="EMBL" id="AKK11593.1"/>
    </source>
</evidence>
<dbReference type="STRING" id="1072256.CUTER_08040"/>
<dbReference type="InterPro" id="IPR002018">
    <property type="entry name" value="CarbesteraseB"/>
</dbReference>
<evidence type="ECO:0000256" key="2">
    <source>
        <dbReference type="ARBA" id="ARBA00022801"/>
    </source>
</evidence>
<dbReference type="AlphaFoldDB" id="A0A0G3HI48"/>
<dbReference type="PANTHER" id="PTHR43142">
    <property type="entry name" value="CARBOXYLIC ESTER HYDROLASE"/>
    <property type="match status" value="1"/>
</dbReference>
<dbReference type="PROSITE" id="PS00122">
    <property type="entry name" value="CARBOXYLESTERASE_B_1"/>
    <property type="match status" value="1"/>
</dbReference>
<reference evidence="6" key="2">
    <citation type="submission" date="2015-05" db="EMBL/GenBank/DDBJ databases">
        <title>Complete genome sequence of Corynebacterium uterequi DSM 45634, isolated from the uterus of a maiden mare.</title>
        <authorList>
            <person name="Ruckert C."/>
            <person name="Albersmeier A."/>
            <person name="Winkler A."/>
            <person name="Tauch A."/>
        </authorList>
    </citation>
    <scope>NUCLEOTIDE SEQUENCE [LARGE SCALE GENOMIC DNA]</scope>
    <source>
        <strain evidence="6">DSM 45634</strain>
    </source>
</reference>
<evidence type="ECO:0000256" key="1">
    <source>
        <dbReference type="ARBA" id="ARBA00005964"/>
    </source>
</evidence>
<dbReference type="Proteomes" id="UP000035548">
    <property type="component" value="Chromosome"/>
</dbReference>
<keyword evidence="6" id="KW-1185">Reference proteome</keyword>
<dbReference type="RefSeq" id="WP_052844081.1">
    <property type="nucleotide sequence ID" value="NZ_CP011546.1"/>
</dbReference>
<keyword evidence="2 3" id="KW-0378">Hydrolase</keyword>
<evidence type="ECO:0000256" key="3">
    <source>
        <dbReference type="RuleBase" id="RU361235"/>
    </source>
</evidence>
<dbReference type="KEGG" id="cut:CUTER_08040"/>
<dbReference type="Gene3D" id="3.40.50.1820">
    <property type="entry name" value="alpha/beta hydrolase"/>
    <property type="match status" value="1"/>
</dbReference>
<feature type="domain" description="Carboxylesterase type B" evidence="4">
    <location>
        <begin position="42"/>
        <end position="164"/>
    </location>
</feature>
<gene>
    <name evidence="5" type="ORF">CUTER_08040</name>
</gene>
<protein>
    <recommendedName>
        <fullName evidence="3">Carboxylic ester hydrolase</fullName>
        <ecNumber evidence="3">3.1.1.-</ecNumber>
    </recommendedName>
</protein>